<accession>A0AC35UCX1</accession>
<dbReference type="WBParaSite" id="RSKR_0001022700.1">
    <property type="protein sequence ID" value="RSKR_0001022700.1"/>
    <property type="gene ID" value="RSKR_0001022700"/>
</dbReference>
<evidence type="ECO:0000313" key="1">
    <source>
        <dbReference type="Proteomes" id="UP000095286"/>
    </source>
</evidence>
<protein>
    <submittedName>
        <fullName evidence="2">AB hydrolase-1 domain-containing protein</fullName>
    </submittedName>
</protein>
<proteinExistence type="predicted"/>
<evidence type="ECO:0000313" key="2">
    <source>
        <dbReference type="WBParaSite" id="RSKR_0001022700.1"/>
    </source>
</evidence>
<organism evidence="1 2">
    <name type="scientific">Rhabditophanes sp. KR3021</name>
    <dbReference type="NCBI Taxonomy" id="114890"/>
    <lineage>
        <taxon>Eukaryota</taxon>
        <taxon>Metazoa</taxon>
        <taxon>Ecdysozoa</taxon>
        <taxon>Nematoda</taxon>
        <taxon>Chromadorea</taxon>
        <taxon>Rhabditida</taxon>
        <taxon>Tylenchina</taxon>
        <taxon>Panagrolaimomorpha</taxon>
        <taxon>Strongyloidoidea</taxon>
        <taxon>Alloionematidae</taxon>
        <taxon>Rhabditophanes</taxon>
    </lineage>
</organism>
<name>A0AC35UCX1_9BILA</name>
<sequence>MLANRLQLLRLKSFGEQAHCLSQLAFTKYGKTDKKKAPLVICHGLFGQKSNWNSIAKAVQARLNNAVYCVDLRNHGDNNHYPTMTYAEMAEDVDNFIETVVFQDSDGVKCDILGHSMGGKVVMAGALDENYSKKFRKVIVEDATPVAHHQGGEFVGYVAALKKVNYMGTRKEIDNELKVAVPDNAVRGFLLTNLARDEKTGGWKFKANLDVINDYVTDTLPNNSFVGKGICREPALFIIGEKSNFVPAKDRGHILKLFPNVEFTTIPKASHWVHADQPKAFMDVVVNYLK</sequence>
<dbReference type="Proteomes" id="UP000095286">
    <property type="component" value="Unplaced"/>
</dbReference>
<reference evidence="2" key="1">
    <citation type="submission" date="2016-11" db="UniProtKB">
        <authorList>
            <consortium name="WormBaseParasite"/>
        </authorList>
    </citation>
    <scope>IDENTIFICATION</scope>
    <source>
        <strain evidence="2">KR3021</strain>
    </source>
</reference>